<dbReference type="AlphaFoldDB" id="A0A167M0X9"/>
<proteinExistence type="predicted"/>
<dbReference type="Gene3D" id="3.80.10.10">
    <property type="entry name" value="Ribonuclease Inhibitor"/>
    <property type="match status" value="1"/>
</dbReference>
<reference evidence="1 2" key="1">
    <citation type="journal article" date="2016" name="Mol. Biol. Evol.">
        <title>Comparative Genomics of Early-Diverging Mushroom-Forming Fungi Provides Insights into the Origins of Lignocellulose Decay Capabilities.</title>
        <authorList>
            <person name="Nagy L.G."/>
            <person name="Riley R."/>
            <person name="Tritt A."/>
            <person name="Adam C."/>
            <person name="Daum C."/>
            <person name="Floudas D."/>
            <person name="Sun H."/>
            <person name="Yadav J.S."/>
            <person name="Pangilinan J."/>
            <person name="Larsson K.H."/>
            <person name="Matsuura K."/>
            <person name="Barry K."/>
            <person name="Labutti K."/>
            <person name="Kuo R."/>
            <person name="Ohm R.A."/>
            <person name="Bhattacharya S.S."/>
            <person name="Shirouzu T."/>
            <person name="Yoshinaga Y."/>
            <person name="Martin F.M."/>
            <person name="Grigoriev I.V."/>
            <person name="Hibbett D.S."/>
        </authorList>
    </citation>
    <scope>NUCLEOTIDE SEQUENCE [LARGE SCALE GENOMIC DNA]</scope>
    <source>
        <strain evidence="1 2">TUFC12733</strain>
    </source>
</reference>
<evidence type="ECO:0000313" key="1">
    <source>
        <dbReference type="EMBL" id="KZO96229.1"/>
    </source>
</evidence>
<protein>
    <submittedName>
        <fullName evidence="1">Uncharacterized protein</fullName>
    </submittedName>
</protein>
<name>A0A167M0X9_CALVF</name>
<accession>A0A167M0X9</accession>
<dbReference type="EMBL" id="KV417285">
    <property type="protein sequence ID" value="KZO96229.1"/>
    <property type="molecule type" value="Genomic_DNA"/>
</dbReference>
<sequence>MTTISSLPPELLQHIFDAIVDAWEEQPGRRWSSLMTFHANIRLVDRTWNTTALHTSSIWRNIPLHRGFVYYAKFCLAHSGGQGLNVQASLSGAFWDAIKEDQARRIRTLEVEDKEAYRDWMTILLALPINGLERLSLNSLCSSWEEPLTLLARNKNLRELEITRFFHQPLVPTSSRAHPALPSLKKLKITDWAQETQSVLSSFSAPALETLHIAVNDEHRYGQRSRPMTLDDMDLFDAVKEITFQFAVMTGDVLALLRHTPNVEVLRLAHSWRFQIVFNELLEHLANPSAATVLAPRLRILSLHEWPIRMAAILGFARARLSRSRTSLSTVEGKRQRVLPMQCVELSERTILFYSQDDVARLQEVCEVRVWEPPAGEVR</sequence>
<dbReference type="OrthoDB" id="3351939at2759"/>
<organism evidence="1 2">
    <name type="scientific">Calocera viscosa (strain TUFC12733)</name>
    <dbReference type="NCBI Taxonomy" id="1330018"/>
    <lineage>
        <taxon>Eukaryota</taxon>
        <taxon>Fungi</taxon>
        <taxon>Dikarya</taxon>
        <taxon>Basidiomycota</taxon>
        <taxon>Agaricomycotina</taxon>
        <taxon>Dacrymycetes</taxon>
        <taxon>Dacrymycetales</taxon>
        <taxon>Dacrymycetaceae</taxon>
        <taxon>Calocera</taxon>
    </lineage>
</organism>
<keyword evidence="2" id="KW-1185">Reference proteome</keyword>
<evidence type="ECO:0000313" key="2">
    <source>
        <dbReference type="Proteomes" id="UP000076738"/>
    </source>
</evidence>
<dbReference type="InterPro" id="IPR032675">
    <property type="entry name" value="LRR_dom_sf"/>
</dbReference>
<gene>
    <name evidence="1" type="ORF">CALVIDRAFT_537415</name>
</gene>
<dbReference type="SUPFAM" id="SSF52047">
    <property type="entry name" value="RNI-like"/>
    <property type="match status" value="1"/>
</dbReference>
<dbReference type="Proteomes" id="UP000076738">
    <property type="component" value="Unassembled WGS sequence"/>
</dbReference>